<protein>
    <submittedName>
        <fullName evidence="2">Uncharacterized protein</fullName>
    </submittedName>
</protein>
<reference evidence="2 3" key="1">
    <citation type="submission" date="2023-01" db="EMBL/GenBank/DDBJ databases">
        <title>Genome-based reclassification of Anoxybacillus geothermalis as a later heterotypic synonym of Anoxybacillus rupiensis.</title>
        <authorList>
            <person name="Inan Bektas K."/>
            <person name="Canakci S."/>
            <person name="Belduz A.A."/>
            <person name="Guler H.H."/>
        </authorList>
    </citation>
    <scope>NUCLEOTIDE SEQUENCE [LARGE SCALE GENOMIC DNA]</scope>
    <source>
        <strain evidence="2 3">DSM 17127</strain>
    </source>
</reference>
<feature type="region of interest" description="Disordered" evidence="1">
    <location>
        <begin position="1"/>
        <end position="22"/>
    </location>
</feature>
<evidence type="ECO:0000313" key="2">
    <source>
        <dbReference type="EMBL" id="MDE8564217.1"/>
    </source>
</evidence>
<evidence type="ECO:0000256" key="1">
    <source>
        <dbReference type="SAM" id="MobiDB-lite"/>
    </source>
</evidence>
<sequence>MSSNKASANHSWPMSRQTKSIKHPVISISASEGLKNAWQTRNTAERKHKSNQGVHE</sequence>
<accession>A0ABT5W4J6</accession>
<proteinExistence type="predicted"/>
<name>A0ABT5W4J6_9BACL</name>
<gene>
    <name evidence="2" type="ORF">PNH38_09975</name>
</gene>
<keyword evidence="3" id="KW-1185">Reference proteome</keyword>
<organism evidence="2 3">
    <name type="scientific">Anoxybacteroides rupiense</name>
    <dbReference type="NCBI Taxonomy" id="311460"/>
    <lineage>
        <taxon>Bacteria</taxon>
        <taxon>Bacillati</taxon>
        <taxon>Bacillota</taxon>
        <taxon>Bacilli</taxon>
        <taxon>Bacillales</taxon>
        <taxon>Anoxybacillaceae</taxon>
        <taxon>Anoxybacteroides</taxon>
    </lineage>
</organism>
<feature type="region of interest" description="Disordered" evidence="1">
    <location>
        <begin position="34"/>
        <end position="56"/>
    </location>
</feature>
<comment type="caution">
    <text evidence="2">The sequence shown here is derived from an EMBL/GenBank/DDBJ whole genome shotgun (WGS) entry which is preliminary data.</text>
</comment>
<dbReference type="Proteomes" id="UP001213979">
    <property type="component" value="Unassembled WGS sequence"/>
</dbReference>
<evidence type="ECO:0000313" key="3">
    <source>
        <dbReference type="Proteomes" id="UP001213979"/>
    </source>
</evidence>
<dbReference type="EMBL" id="JAQOTG010000008">
    <property type="protein sequence ID" value="MDE8564217.1"/>
    <property type="molecule type" value="Genomic_DNA"/>
</dbReference>
<feature type="compositionally biased region" description="Polar residues" evidence="1">
    <location>
        <begin position="1"/>
        <end position="18"/>
    </location>
</feature>